<organism evidence="1 2">
    <name type="scientific">Acetobacter aceti</name>
    <dbReference type="NCBI Taxonomy" id="435"/>
    <lineage>
        <taxon>Bacteria</taxon>
        <taxon>Pseudomonadati</taxon>
        <taxon>Pseudomonadota</taxon>
        <taxon>Alphaproteobacteria</taxon>
        <taxon>Acetobacterales</taxon>
        <taxon>Acetobacteraceae</taxon>
        <taxon>Acetobacter</taxon>
        <taxon>Acetobacter subgen. Acetobacter</taxon>
    </lineage>
</organism>
<sequence>MAGMRELSVSELNTVSGGCCHYSQPSCGGASQVSLSGMIGAYAGYLAGMYNVGADYFNHASCSTIASAWQNVASDVKTGYSMGASMSVSGALNLLQQTISSINSAVSVNRCGWVVSENLIAFPGSPSNSFG</sequence>
<dbReference type="Proteomes" id="UP000188937">
    <property type="component" value="Chromosome"/>
</dbReference>
<accession>A0A1U9KJN0</accession>
<reference evidence="1 2" key="1">
    <citation type="submission" date="2016-03" db="EMBL/GenBank/DDBJ databases">
        <title>Acetic acid bacteria sequencing.</title>
        <authorList>
            <person name="Brandt J."/>
            <person name="Jakob F."/>
            <person name="Vogel R.F."/>
        </authorList>
    </citation>
    <scope>NUCLEOTIDE SEQUENCE [LARGE SCALE GENOMIC DNA]</scope>
    <source>
        <strain evidence="1 2">TMW2.1153</strain>
    </source>
</reference>
<dbReference type="EMBL" id="CP014692">
    <property type="protein sequence ID" value="AQS86000.1"/>
    <property type="molecule type" value="Genomic_DNA"/>
</dbReference>
<keyword evidence="2" id="KW-1185">Reference proteome</keyword>
<dbReference type="KEGG" id="aace:A0U92_15950"/>
<dbReference type="OrthoDB" id="7224466at2"/>
<dbReference type="AlphaFoldDB" id="A0A1U9KJN0"/>
<protein>
    <submittedName>
        <fullName evidence="1">Uncharacterized protein</fullName>
    </submittedName>
</protein>
<dbReference type="RefSeq" id="WP_077814005.1">
    <property type="nucleotide sequence ID" value="NZ_CP014692.1"/>
</dbReference>
<name>A0A1U9KJN0_ACEAC</name>
<evidence type="ECO:0000313" key="1">
    <source>
        <dbReference type="EMBL" id="AQS86000.1"/>
    </source>
</evidence>
<evidence type="ECO:0000313" key="2">
    <source>
        <dbReference type="Proteomes" id="UP000188937"/>
    </source>
</evidence>
<proteinExistence type="predicted"/>
<gene>
    <name evidence="1" type="ORF">A0U92_15950</name>
</gene>